<evidence type="ECO:0000313" key="2">
    <source>
        <dbReference type="EMBL" id="MET4579634.1"/>
    </source>
</evidence>
<dbReference type="RefSeq" id="WP_354447892.1">
    <property type="nucleotide sequence ID" value="NZ_JBEPSH010000010.1"/>
</dbReference>
<sequence length="281" mass="30799">MTDISSPSHALLAKLNASARREDVHLPDGKVAWRAWGEGPPLVLLHGGHGSWRHWVRNIEALAPRHTVWVPDMPGYGDSDTLPGDPRDAKLLERLVSALASSLNELLGEKAPVDLAGFSFGGLVSGCLAAHRGHIQRLALLGPGGHGGTRRQQIDMIEWRGLEEAERHAALRHNLAAFMLHNAASIDSLALEVHETSATHTRTRSKNWSRKPLLVEAMKSLEMPVLALWGEHDVTAVPAEAAAALLQERPNRAAHVVPHGGHWVQFEQAEAVNQWLNKWFS</sequence>
<dbReference type="Proteomes" id="UP001549320">
    <property type="component" value="Unassembled WGS sequence"/>
</dbReference>
<dbReference type="EC" id="3.7.1.14" evidence="2"/>
<name>A0ABV2QF27_9BURK</name>
<dbReference type="EMBL" id="JBEPSH010000010">
    <property type="protein sequence ID" value="MET4579634.1"/>
    <property type="molecule type" value="Genomic_DNA"/>
</dbReference>
<dbReference type="PANTHER" id="PTHR43798">
    <property type="entry name" value="MONOACYLGLYCEROL LIPASE"/>
    <property type="match status" value="1"/>
</dbReference>
<dbReference type="InterPro" id="IPR029058">
    <property type="entry name" value="AB_hydrolase_fold"/>
</dbReference>
<dbReference type="GO" id="GO:0016787">
    <property type="term" value="F:hydrolase activity"/>
    <property type="evidence" value="ECO:0007669"/>
    <property type="project" value="UniProtKB-KW"/>
</dbReference>
<dbReference type="InterPro" id="IPR050266">
    <property type="entry name" value="AB_hydrolase_sf"/>
</dbReference>
<reference evidence="2 3" key="1">
    <citation type="submission" date="2024-06" db="EMBL/GenBank/DDBJ databases">
        <title>Sorghum-associated microbial communities from plants grown in Nebraska, USA.</title>
        <authorList>
            <person name="Schachtman D."/>
        </authorList>
    </citation>
    <scope>NUCLEOTIDE SEQUENCE [LARGE SCALE GENOMIC DNA]</scope>
    <source>
        <strain evidence="2 3">2709</strain>
    </source>
</reference>
<protein>
    <submittedName>
        <fullName evidence="2">2-hydroxy-6-oxonona-2,4-dienedioate hydrolase</fullName>
        <ecNumber evidence="2">3.7.1.14</ecNumber>
    </submittedName>
</protein>
<proteinExistence type="predicted"/>
<evidence type="ECO:0000259" key="1">
    <source>
        <dbReference type="Pfam" id="PF12697"/>
    </source>
</evidence>
<accession>A0ABV2QF27</accession>
<gene>
    <name evidence="2" type="ORF">ABIE13_004771</name>
</gene>
<comment type="caution">
    <text evidence="2">The sequence shown here is derived from an EMBL/GenBank/DDBJ whole genome shotgun (WGS) entry which is preliminary data.</text>
</comment>
<dbReference type="Pfam" id="PF12697">
    <property type="entry name" value="Abhydrolase_6"/>
    <property type="match status" value="1"/>
</dbReference>
<organism evidence="2 3">
    <name type="scientific">Ottowia thiooxydans</name>
    <dbReference type="NCBI Taxonomy" id="219182"/>
    <lineage>
        <taxon>Bacteria</taxon>
        <taxon>Pseudomonadati</taxon>
        <taxon>Pseudomonadota</taxon>
        <taxon>Betaproteobacteria</taxon>
        <taxon>Burkholderiales</taxon>
        <taxon>Comamonadaceae</taxon>
        <taxon>Ottowia</taxon>
    </lineage>
</organism>
<keyword evidence="2" id="KW-0378">Hydrolase</keyword>
<dbReference type="Gene3D" id="3.40.50.1820">
    <property type="entry name" value="alpha/beta hydrolase"/>
    <property type="match status" value="1"/>
</dbReference>
<feature type="domain" description="AB hydrolase-1" evidence="1">
    <location>
        <begin position="42"/>
        <end position="274"/>
    </location>
</feature>
<keyword evidence="3" id="KW-1185">Reference proteome</keyword>
<evidence type="ECO:0000313" key="3">
    <source>
        <dbReference type="Proteomes" id="UP001549320"/>
    </source>
</evidence>
<dbReference type="SUPFAM" id="SSF53474">
    <property type="entry name" value="alpha/beta-Hydrolases"/>
    <property type="match status" value="1"/>
</dbReference>
<dbReference type="InterPro" id="IPR000073">
    <property type="entry name" value="AB_hydrolase_1"/>
</dbReference>